<dbReference type="Proteomes" id="UP000076962">
    <property type="component" value="Unassembled WGS sequence"/>
</dbReference>
<dbReference type="EMBL" id="LUTY01002642">
    <property type="protein sequence ID" value="OAD19848.1"/>
    <property type="molecule type" value="Genomic_DNA"/>
</dbReference>
<proteinExistence type="predicted"/>
<evidence type="ECO:0008006" key="3">
    <source>
        <dbReference type="Google" id="ProtNLM"/>
    </source>
</evidence>
<accession>A0A176RVW3</accession>
<organism evidence="1 2">
    <name type="scientific">Candidatus Thiomargarita nelsonii</name>
    <dbReference type="NCBI Taxonomy" id="1003181"/>
    <lineage>
        <taxon>Bacteria</taxon>
        <taxon>Pseudomonadati</taxon>
        <taxon>Pseudomonadota</taxon>
        <taxon>Gammaproteobacteria</taxon>
        <taxon>Thiotrichales</taxon>
        <taxon>Thiotrichaceae</taxon>
        <taxon>Thiomargarita</taxon>
    </lineage>
</organism>
<sequence>MTHFHGIHCYGLRFNLSVANPLPPRRYYGSWLRDFLGQALFSGACIYSKAQCNHCALRGQCAFPQVFRPHLLADEQRLPGYVLHDWHVSPNRQSFWFSLIFISSAVRYAEAWINHINNFFSSKGRLEQVRDLGTKRVLFINGRFKRRATLSPLNLVPLDNSQVLVKMVSPLVSKYQHSDPLLAALRSRLQRLVNDYGNGDNLFLETKPWRISQLHLHPTIIPRSAEQDYSRVGKLGTMELSQLSREGAAWLAAGQYLHAGGDVSIGCGRFLVTGVNQYERRFMVSRWG</sequence>
<keyword evidence="2" id="KW-1185">Reference proteome</keyword>
<name>A0A176RVW3_9GAMM</name>
<dbReference type="AlphaFoldDB" id="A0A176RVW3"/>
<gene>
    <name evidence="1" type="ORF">THIOM_004493</name>
</gene>
<evidence type="ECO:0000313" key="1">
    <source>
        <dbReference type="EMBL" id="OAD19848.1"/>
    </source>
</evidence>
<protein>
    <recommendedName>
        <fullName evidence="3">CRISPR-associated protein Cas6 C-terminal domain-containing protein</fullName>
    </recommendedName>
</protein>
<comment type="caution">
    <text evidence="1">The sequence shown here is derived from an EMBL/GenBank/DDBJ whole genome shotgun (WGS) entry which is preliminary data.</text>
</comment>
<evidence type="ECO:0000313" key="2">
    <source>
        <dbReference type="Proteomes" id="UP000076962"/>
    </source>
</evidence>
<reference evidence="1 2" key="1">
    <citation type="submission" date="2016-05" db="EMBL/GenBank/DDBJ databases">
        <title>Single-cell genome of chain-forming Candidatus Thiomargarita nelsonii and comparison to other large sulfur-oxidizing bacteria.</title>
        <authorList>
            <person name="Winkel M."/>
            <person name="Salman V."/>
            <person name="Woyke T."/>
            <person name="Schulz-Vogt H."/>
            <person name="Richter M."/>
            <person name="Flood B."/>
            <person name="Bailey J."/>
            <person name="Amann R."/>
            <person name="Mussmann M."/>
        </authorList>
    </citation>
    <scope>NUCLEOTIDE SEQUENCE [LARGE SCALE GENOMIC DNA]</scope>
    <source>
        <strain evidence="1 2">THI036</strain>
    </source>
</reference>